<dbReference type="SUPFAM" id="SSF53335">
    <property type="entry name" value="S-adenosyl-L-methionine-dependent methyltransferases"/>
    <property type="match status" value="1"/>
</dbReference>
<sequence length="359" mass="39061">NPQPPNLQTLIALALFAVGLLTGALLRRASLAVDRRSAELTSPLDWTRARDLPLTSALAGQPRGDTCPPQLPCDCACGSQPCDASIVVCPPCDCVACATCPPCAPCDRKGVTVNECMIRNRTLMEGSGVYAKRMGLPAAERVNGMLIEELQPHLHFRPGYAYGQTDDVEDPSHLIPWLLGNQVDLKSASRRVFLNLGANAFDTSTAWFMRTYPVNFDEIHAFEITGAFVPPRAALARLPHPPNVTLYAAIVGARDFPASGHGLPGIDIVRFINEELNIKAEDTFIVKMDIEGAEWEVLPAVLQNACALAVIDELFVEIHYGDPAMAGCGWDQFYPRRIEDALALARALRAAGLRTHLWP</sequence>
<dbReference type="AlphaFoldDB" id="A0A1Y1INK7"/>
<keyword evidence="1" id="KW-0812">Transmembrane</keyword>
<evidence type="ECO:0000256" key="1">
    <source>
        <dbReference type="SAM" id="Phobius"/>
    </source>
</evidence>
<accession>A0A1Y1INK7</accession>
<feature type="transmembrane region" description="Helical" evidence="1">
    <location>
        <begin position="6"/>
        <end position="26"/>
    </location>
</feature>
<protein>
    <submittedName>
        <fullName evidence="2">3-phytase</fullName>
    </submittedName>
</protein>
<feature type="non-terminal residue" evidence="2">
    <location>
        <position position="1"/>
    </location>
</feature>
<dbReference type="InterPro" id="IPR029063">
    <property type="entry name" value="SAM-dependent_MTases_sf"/>
</dbReference>
<reference evidence="2 3" key="1">
    <citation type="journal article" date="2014" name="Nat. Commun.">
        <title>Klebsormidium flaccidum genome reveals primary factors for plant terrestrial adaptation.</title>
        <authorList>
            <person name="Hori K."/>
            <person name="Maruyama F."/>
            <person name="Fujisawa T."/>
            <person name="Togashi T."/>
            <person name="Yamamoto N."/>
            <person name="Seo M."/>
            <person name="Sato S."/>
            <person name="Yamada T."/>
            <person name="Mori H."/>
            <person name="Tajima N."/>
            <person name="Moriyama T."/>
            <person name="Ikeuchi M."/>
            <person name="Watanabe M."/>
            <person name="Wada H."/>
            <person name="Kobayashi K."/>
            <person name="Saito M."/>
            <person name="Masuda T."/>
            <person name="Sasaki-Sekimoto Y."/>
            <person name="Mashiguchi K."/>
            <person name="Awai K."/>
            <person name="Shimojima M."/>
            <person name="Masuda S."/>
            <person name="Iwai M."/>
            <person name="Nobusawa T."/>
            <person name="Narise T."/>
            <person name="Kondo S."/>
            <person name="Saito H."/>
            <person name="Sato R."/>
            <person name="Murakawa M."/>
            <person name="Ihara Y."/>
            <person name="Oshima-Yamada Y."/>
            <person name="Ohtaka K."/>
            <person name="Satoh M."/>
            <person name="Sonobe K."/>
            <person name="Ishii M."/>
            <person name="Ohtani R."/>
            <person name="Kanamori-Sato M."/>
            <person name="Honoki R."/>
            <person name="Miyazaki D."/>
            <person name="Mochizuki H."/>
            <person name="Umetsu J."/>
            <person name="Higashi K."/>
            <person name="Shibata D."/>
            <person name="Kamiya Y."/>
            <person name="Sato N."/>
            <person name="Nakamura Y."/>
            <person name="Tabata S."/>
            <person name="Ida S."/>
            <person name="Kurokawa K."/>
            <person name="Ohta H."/>
        </authorList>
    </citation>
    <scope>NUCLEOTIDE SEQUENCE [LARGE SCALE GENOMIC DNA]</scope>
    <source>
        <strain evidence="2 3">NIES-2285</strain>
    </source>
</reference>
<keyword evidence="1" id="KW-0472">Membrane</keyword>
<name>A0A1Y1INK7_KLENI</name>
<keyword evidence="3" id="KW-1185">Reference proteome</keyword>
<dbReference type="PANTHER" id="PTHR44843">
    <property type="entry name" value="METHYLTRANSFERASE"/>
    <property type="match status" value="1"/>
</dbReference>
<evidence type="ECO:0000313" key="3">
    <source>
        <dbReference type="Proteomes" id="UP000054558"/>
    </source>
</evidence>
<dbReference type="OrthoDB" id="10045365at2759"/>
<dbReference type="PANTHER" id="PTHR44843:SF14">
    <property type="entry name" value="METHYLTRANSFERASE TYPE 11 DOMAIN-CONTAINING PROTEIN"/>
    <property type="match status" value="1"/>
</dbReference>
<evidence type="ECO:0000313" key="2">
    <source>
        <dbReference type="EMBL" id="GAQ89698.1"/>
    </source>
</evidence>
<organism evidence="2 3">
    <name type="scientific">Klebsormidium nitens</name>
    <name type="common">Green alga</name>
    <name type="synonym">Ulothrix nitens</name>
    <dbReference type="NCBI Taxonomy" id="105231"/>
    <lineage>
        <taxon>Eukaryota</taxon>
        <taxon>Viridiplantae</taxon>
        <taxon>Streptophyta</taxon>
        <taxon>Klebsormidiophyceae</taxon>
        <taxon>Klebsormidiales</taxon>
        <taxon>Klebsormidiaceae</taxon>
        <taxon>Klebsormidium</taxon>
    </lineage>
</organism>
<gene>
    <name evidence="2" type="ORF">KFL_005520050</name>
</gene>
<proteinExistence type="predicted"/>
<dbReference type="EMBL" id="DF237501">
    <property type="protein sequence ID" value="GAQ89698.1"/>
    <property type="molecule type" value="Genomic_DNA"/>
</dbReference>
<keyword evidence="1" id="KW-1133">Transmembrane helix</keyword>
<dbReference type="Proteomes" id="UP000054558">
    <property type="component" value="Unassembled WGS sequence"/>
</dbReference>